<comment type="catalytic activity">
    <reaction evidence="8">
        <text>(9Z)-octadecenoyl-CoA + H2O = S-(9Z-octadecenoyl)-4'-phosphopantetheine + adenosine 3',5'-bisphosphate + 2 H(+)</text>
        <dbReference type="Rhea" id="RHEA:65564"/>
        <dbReference type="ChEBI" id="CHEBI:15377"/>
        <dbReference type="ChEBI" id="CHEBI:15378"/>
        <dbReference type="ChEBI" id="CHEBI:57387"/>
        <dbReference type="ChEBI" id="CHEBI:58343"/>
        <dbReference type="ChEBI" id="CHEBI:156553"/>
    </reaction>
</comment>
<accession>C5E2P1</accession>
<dbReference type="FunCoup" id="C5E2P1">
    <property type="interactions" value="103"/>
</dbReference>
<reference evidence="10 11" key="1">
    <citation type="journal article" date="2009" name="Genome Res.">
        <title>Comparative genomics of protoploid Saccharomycetaceae.</title>
        <authorList>
            <consortium name="The Genolevures Consortium"/>
            <person name="Souciet J.-L."/>
            <person name="Dujon B."/>
            <person name="Gaillardin C."/>
            <person name="Johnston M."/>
            <person name="Baret P.V."/>
            <person name="Cliften P."/>
            <person name="Sherman D.J."/>
            <person name="Weissenbach J."/>
            <person name="Westhof E."/>
            <person name="Wincker P."/>
            <person name="Jubin C."/>
            <person name="Poulain J."/>
            <person name="Barbe V."/>
            <person name="Segurens B."/>
            <person name="Artiguenave F."/>
            <person name="Anthouard V."/>
            <person name="Vacherie B."/>
            <person name="Val M.-E."/>
            <person name="Fulton R.S."/>
            <person name="Minx P."/>
            <person name="Wilson R."/>
            <person name="Durrens P."/>
            <person name="Jean G."/>
            <person name="Marck C."/>
            <person name="Martin T."/>
            <person name="Nikolski M."/>
            <person name="Rolland T."/>
            <person name="Seret M.-L."/>
            <person name="Casaregola S."/>
            <person name="Despons L."/>
            <person name="Fairhead C."/>
            <person name="Fischer G."/>
            <person name="Lafontaine I."/>
            <person name="Leh V."/>
            <person name="Lemaire M."/>
            <person name="de Montigny J."/>
            <person name="Neuveglise C."/>
            <person name="Thierry A."/>
            <person name="Blanc-Lenfle I."/>
            <person name="Bleykasten C."/>
            <person name="Diffels J."/>
            <person name="Fritsch E."/>
            <person name="Frangeul L."/>
            <person name="Goeffon A."/>
            <person name="Jauniaux N."/>
            <person name="Kachouri-Lafond R."/>
            <person name="Payen C."/>
            <person name="Potier S."/>
            <person name="Pribylova L."/>
            <person name="Ozanne C."/>
            <person name="Richard G.-F."/>
            <person name="Sacerdot C."/>
            <person name="Straub M.-L."/>
            <person name="Talla E."/>
        </authorList>
    </citation>
    <scope>NUCLEOTIDE SEQUENCE [LARGE SCALE GENOMIC DNA]</scope>
    <source>
        <strain evidence="11">ATCC 56472 / CBS 6340 / NRRL Y-8284</strain>
    </source>
</reference>
<feature type="transmembrane region" description="Helical" evidence="9">
    <location>
        <begin position="74"/>
        <end position="92"/>
    </location>
</feature>
<feature type="transmembrane region" description="Helical" evidence="9">
    <location>
        <begin position="317"/>
        <end position="338"/>
    </location>
</feature>
<dbReference type="RefSeq" id="XP_002556164.1">
    <property type="nucleotide sequence ID" value="XM_002556118.1"/>
</dbReference>
<comment type="catalytic activity">
    <reaction evidence="8">
        <text>hexadecanoyl-CoA + H2O = S-hexadecanoyl-4'-phosphopantetheine + adenosine 3',5'-bisphosphate + 2 H(+)</text>
        <dbReference type="Rhea" id="RHEA:50032"/>
        <dbReference type="ChEBI" id="CHEBI:15377"/>
        <dbReference type="ChEBI" id="CHEBI:15378"/>
        <dbReference type="ChEBI" id="CHEBI:57379"/>
        <dbReference type="ChEBI" id="CHEBI:58343"/>
        <dbReference type="ChEBI" id="CHEBI:132018"/>
    </reaction>
</comment>
<keyword evidence="11" id="KW-1185">Reference proteome</keyword>
<evidence type="ECO:0000256" key="7">
    <source>
        <dbReference type="ARBA" id="ARBA00023136"/>
    </source>
</evidence>
<evidence type="ECO:0000313" key="10">
    <source>
        <dbReference type="EMBL" id="CAR30302.1"/>
    </source>
</evidence>
<dbReference type="HOGENOM" id="CLU_048143_2_1_1"/>
<evidence type="ECO:0000256" key="2">
    <source>
        <dbReference type="ARBA" id="ARBA00022692"/>
    </source>
</evidence>
<dbReference type="GO" id="GO:0010945">
    <property type="term" value="F:coenzyme A diphosphatase activity"/>
    <property type="evidence" value="ECO:0007669"/>
    <property type="project" value="InterPro"/>
</dbReference>
<dbReference type="PANTHER" id="PTHR23129:SF0">
    <property type="entry name" value="ACYL-COENZYME A DIPHOSPHATASE FITM2"/>
    <property type="match status" value="1"/>
</dbReference>
<dbReference type="InParanoid" id="C5E2P1"/>
<evidence type="ECO:0000256" key="3">
    <source>
        <dbReference type="ARBA" id="ARBA00022801"/>
    </source>
</evidence>
<feature type="transmembrane region" description="Helical" evidence="9">
    <location>
        <begin position="222"/>
        <end position="240"/>
    </location>
</feature>
<feature type="active site" evidence="8">
    <location>
        <position position="222"/>
    </location>
</feature>
<dbReference type="EC" id="3.6.1.-" evidence="8"/>
<dbReference type="GeneID" id="8294480"/>
<evidence type="ECO:0000256" key="1">
    <source>
        <dbReference type="ARBA" id="ARBA00004477"/>
    </source>
</evidence>
<dbReference type="GO" id="GO:0140042">
    <property type="term" value="P:lipid droplet formation"/>
    <property type="evidence" value="ECO:0007669"/>
    <property type="project" value="UniProtKB-UniRule"/>
</dbReference>
<organism evidence="10 11">
    <name type="scientific">Lachancea thermotolerans (strain ATCC 56472 / CBS 6340 / NRRL Y-8284)</name>
    <name type="common">Yeast</name>
    <name type="synonym">Kluyveromyces thermotolerans</name>
    <dbReference type="NCBI Taxonomy" id="559295"/>
    <lineage>
        <taxon>Eukaryota</taxon>
        <taxon>Fungi</taxon>
        <taxon>Dikarya</taxon>
        <taxon>Ascomycota</taxon>
        <taxon>Saccharomycotina</taxon>
        <taxon>Saccharomycetes</taxon>
        <taxon>Saccharomycetales</taxon>
        <taxon>Saccharomycetaceae</taxon>
        <taxon>Lachancea</taxon>
    </lineage>
</organism>
<keyword evidence="7 8" id="KW-0472">Membrane</keyword>
<sequence length="363" mass="41686">MELSLYKIFLFSLCPLTLLVGQLVSFRVHLEVDKDGWLNTYFVKQGWFWTSLVGWWCMIRYGGFGPRGTWKRTLLRYAILTVWWFVFTQSLWSEAAPLMDLVFTATGGRCSFEVFDLSDSPTWGINEKFHDTFSRRQSSLQKLYNALKKGAQNPPSLLQNAVSEIEYWISEGKGHLRGEDVTPSQLNSLIDSALHSWKKINSSNLCRSMGGYWIGGHDPSGHIFLITLMCMFLLGELQAIGKRALRVLKTHNKYWQQLREHGTSVLTLGGLWNLVAHPPATKKQLFKQLGLIPLDISQHLTQLFGATAKFIVWENPVVLLVLFTFLWWWSLLITTIAFHTLWEQLSGLLCAYIVAGFVYWKLV</sequence>
<dbReference type="EMBL" id="CU928180">
    <property type="protein sequence ID" value="CAR30302.1"/>
    <property type="molecule type" value="Genomic_DNA"/>
</dbReference>
<dbReference type="eggNOG" id="KOG3750">
    <property type="taxonomic scope" value="Eukaryota"/>
</dbReference>
<feature type="transmembrane region" description="Helical" evidence="9">
    <location>
        <begin position="344"/>
        <end position="362"/>
    </location>
</feature>
<dbReference type="AlphaFoldDB" id="C5E2P1"/>
<comment type="catalytic activity">
    <reaction evidence="8">
        <text>(5Z,8Z,11Z,14Z)-eicosatetraenoyl-CoA + H2O = S-(5Z,8Z,11Z,14Z-eicosatetraenoyl)-4'-phosphopantetheine + adenosine 3',5'-bisphosphate + 2 H(+)</text>
        <dbReference type="Rhea" id="RHEA:65568"/>
        <dbReference type="ChEBI" id="CHEBI:15377"/>
        <dbReference type="ChEBI" id="CHEBI:15378"/>
        <dbReference type="ChEBI" id="CHEBI:57368"/>
        <dbReference type="ChEBI" id="CHEBI:58343"/>
        <dbReference type="ChEBI" id="CHEBI:156554"/>
    </reaction>
</comment>
<evidence type="ECO:0000256" key="6">
    <source>
        <dbReference type="ARBA" id="ARBA00023098"/>
    </source>
</evidence>
<evidence type="ECO:0000313" key="11">
    <source>
        <dbReference type="Proteomes" id="UP000002036"/>
    </source>
</evidence>
<proteinExistence type="inferred from homology"/>
<keyword evidence="4 8" id="KW-0256">Endoplasmic reticulum</keyword>
<keyword evidence="8" id="KW-0444">Lipid biosynthesis</keyword>
<keyword evidence="2 8" id="KW-0812">Transmembrane</keyword>
<dbReference type="GO" id="GO:0005789">
    <property type="term" value="C:endoplasmic reticulum membrane"/>
    <property type="evidence" value="ECO:0007669"/>
    <property type="project" value="UniProtKB-SubCell"/>
</dbReference>
<dbReference type="OMA" id="FIIWDNP"/>
<protein>
    <recommendedName>
        <fullName evidence="8">Acyl-coenzyme A diphosphatase SCS3</fullName>
        <ecNumber evidence="8">3.6.1.-</ecNumber>
    </recommendedName>
    <alternativeName>
        <fullName evidence="8">FIT family protein SCS3</fullName>
    </alternativeName>
</protein>
<evidence type="ECO:0000256" key="9">
    <source>
        <dbReference type="SAM" id="Phobius"/>
    </source>
</evidence>
<dbReference type="HAMAP" id="MF_03231">
    <property type="entry name" value="SCS3"/>
    <property type="match status" value="1"/>
</dbReference>
<comment type="catalytic activity">
    <reaction evidence="8">
        <text>an acyl-CoA + H2O = an acyl-4'-phosphopantetheine + adenosine 3',5'-bisphosphate + 2 H(+)</text>
        <dbReference type="Rhea" id="RHEA:50044"/>
        <dbReference type="ChEBI" id="CHEBI:15377"/>
        <dbReference type="ChEBI" id="CHEBI:15378"/>
        <dbReference type="ChEBI" id="CHEBI:58342"/>
        <dbReference type="ChEBI" id="CHEBI:58343"/>
        <dbReference type="ChEBI" id="CHEBI:132023"/>
    </reaction>
</comment>
<evidence type="ECO:0000256" key="4">
    <source>
        <dbReference type="ARBA" id="ARBA00022824"/>
    </source>
</evidence>
<feature type="transmembrane region" description="Helical" evidence="9">
    <location>
        <begin position="46"/>
        <end position="62"/>
    </location>
</feature>
<dbReference type="InterPro" id="IPR046400">
    <property type="entry name" value="SCS3"/>
</dbReference>
<evidence type="ECO:0000256" key="5">
    <source>
        <dbReference type="ARBA" id="ARBA00022989"/>
    </source>
</evidence>
<keyword evidence="8" id="KW-1208">Phospholipid metabolism</keyword>
<name>C5E2P1_LACTC</name>
<comment type="function">
    <text evidence="8">Fatty acyl-coenzyme A (CoA) diphosphatase that hydrolyzes fatty acyl-CoA to yield acyl-4'-phosphopantetheine and adenosine 3',5'-bisphosphate. Preferentially hydrolyzes unsaturated long-chain acyl-CoA substrates in the endoplasmic reticulum (ER) lumen. This catalytic activity is required for maintaining ER structure and for lipid droplets (LDs) biogenesis, which are lipid storage organelles involved in maintaining lipid and energy homeostasis. May directly bind to diacylglycerol (DAGs) and triacylglycerol, which is also important for LD biogenesis. May support directional budding of nacent LDs from the ER into the cytosol by reducing DAG levels at sites of LD formation. May play a role in the regulation of cell morphology and cytoskeletal organization. Involved in phospholipid biosynthesis.</text>
</comment>
<dbReference type="GO" id="GO:0008654">
    <property type="term" value="P:phospholipid biosynthetic process"/>
    <property type="evidence" value="ECO:0007669"/>
    <property type="project" value="UniProtKB-KW"/>
</dbReference>
<dbReference type="PANTHER" id="PTHR23129">
    <property type="entry name" value="ACYL-COENZYME A DIPHOSPHATASE FITM2"/>
    <property type="match status" value="1"/>
</dbReference>
<dbReference type="InterPro" id="IPR019388">
    <property type="entry name" value="FIT"/>
</dbReference>
<dbReference type="Pfam" id="PF10261">
    <property type="entry name" value="FIT"/>
    <property type="match status" value="1"/>
</dbReference>
<keyword evidence="5 8" id="KW-1133">Transmembrane helix</keyword>
<dbReference type="OrthoDB" id="5579088at2759"/>
<keyword evidence="6" id="KW-0443">Lipid metabolism</keyword>
<comment type="similarity">
    <text evidence="8">Belongs to the FIT family. Fungal FIT2B/SCS3 subfamily.</text>
</comment>
<keyword evidence="3 8" id="KW-0378">Hydrolase</keyword>
<dbReference type="KEGG" id="lth:KLTH0H06556g"/>
<gene>
    <name evidence="8" type="primary">SCS3</name>
    <name evidence="8" type="synonym">FIT2B</name>
    <name evidence="10" type="ordered locus">KLTH0H06556g</name>
</gene>
<dbReference type="Proteomes" id="UP000002036">
    <property type="component" value="Chromosome H"/>
</dbReference>
<keyword evidence="8" id="KW-0594">Phospholipid biosynthesis</keyword>
<comment type="subcellular location">
    <subcellularLocation>
        <location evidence="1 8">Endoplasmic reticulum membrane</location>
        <topology evidence="1 8">Multi-pass membrane protein</topology>
    </subcellularLocation>
</comment>
<evidence type="ECO:0000256" key="8">
    <source>
        <dbReference type="HAMAP-Rule" id="MF_03231"/>
    </source>
</evidence>
<dbReference type="STRING" id="559295.C5E2P1"/>
<feature type="active site" evidence="8">
    <location>
        <position position="339"/>
    </location>
</feature>